<dbReference type="EMBL" id="JASJND010000004">
    <property type="protein sequence ID" value="MDJ1113814.1"/>
    <property type="molecule type" value="Genomic_DNA"/>
</dbReference>
<evidence type="ECO:0008006" key="3">
    <source>
        <dbReference type="Google" id="ProtNLM"/>
    </source>
</evidence>
<gene>
    <name evidence="1" type="ORF">QNI14_05050</name>
</gene>
<keyword evidence="2" id="KW-1185">Reference proteome</keyword>
<sequence length="330" mass="35461">MRVTFSLFPWDVDGDPNAAAWLAEHEVTDVALAATYHAARAATPRHPAHQIVHLDHSASYLDGPAPLPRGRFSFERARDDLTVAGVRVSAWVVLSHLEGARRDIPRVIDAFGTESRHALCVRSPEALEFAVETVRSVARAGCDRLIVEGASWSNLGHASLHDKIAAADLNTRALSWCLCQRCASAADVDPGRVRAALHRREPVPADAAERVRLARRDAADGLRAHVLHTARASGIADVLFHPDPDEPSPHGRTLVDAWHDTSAAVAQFRDSTADAAYVNILNDPAPSAIDLGTRWSALRAAGANELLVYHAGLASTSRLDAALTAMKGIS</sequence>
<evidence type="ECO:0000313" key="1">
    <source>
        <dbReference type="EMBL" id="MDJ1113814.1"/>
    </source>
</evidence>
<dbReference type="RefSeq" id="WP_283715301.1">
    <property type="nucleotide sequence ID" value="NZ_JASJND010000004.1"/>
</dbReference>
<comment type="caution">
    <text evidence="1">The sequence shown here is derived from an EMBL/GenBank/DDBJ whole genome shotgun (WGS) entry which is preliminary data.</text>
</comment>
<reference evidence="1 2" key="1">
    <citation type="submission" date="2023-05" db="EMBL/GenBank/DDBJ databases">
        <title>Microbacterium dauci sp.nov., Isolated from Carrot Rhizosphere Soil.</title>
        <authorList>
            <person name="Xiao Z."/>
            <person name="Zheng J."/>
        </authorList>
    </citation>
    <scope>NUCLEOTIDE SEQUENCE [LARGE SCALE GENOMIC DNA]</scope>
    <source>
        <strain evidence="1 2">LX3-4</strain>
    </source>
</reference>
<accession>A0ABT6ZCD0</accession>
<dbReference type="Proteomes" id="UP001321481">
    <property type="component" value="Unassembled WGS sequence"/>
</dbReference>
<protein>
    <recommendedName>
        <fullName evidence="3">Luciferase-like domain-containing protein</fullName>
    </recommendedName>
</protein>
<organism evidence="1 2">
    <name type="scientific">Microbacterium dauci</name>
    <dbReference type="NCBI Taxonomy" id="3048008"/>
    <lineage>
        <taxon>Bacteria</taxon>
        <taxon>Bacillati</taxon>
        <taxon>Actinomycetota</taxon>
        <taxon>Actinomycetes</taxon>
        <taxon>Micrococcales</taxon>
        <taxon>Microbacteriaceae</taxon>
        <taxon>Microbacterium</taxon>
    </lineage>
</organism>
<name>A0ABT6ZCD0_9MICO</name>
<proteinExistence type="predicted"/>
<evidence type="ECO:0000313" key="2">
    <source>
        <dbReference type="Proteomes" id="UP001321481"/>
    </source>
</evidence>